<dbReference type="HOGENOM" id="CLU_756277_0_0_12"/>
<dbReference type="EMBL" id="CP002116">
    <property type="protein sequence ID" value="ADK83325.1"/>
    <property type="molecule type" value="Genomic_DNA"/>
</dbReference>
<feature type="transmembrane region" description="Helical" evidence="1">
    <location>
        <begin position="219"/>
        <end position="235"/>
    </location>
</feature>
<evidence type="ECO:0000313" key="3">
    <source>
        <dbReference type="EMBL" id="ADK83325.1"/>
    </source>
</evidence>
<evidence type="ECO:0000256" key="1">
    <source>
        <dbReference type="SAM" id="Phobius"/>
    </source>
</evidence>
<dbReference type="STRING" id="573413.Spirs_4251"/>
<feature type="domain" description="Glycosyltransferase RgtA/B/C/D-like" evidence="2">
    <location>
        <begin position="12"/>
        <end position="147"/>
    </location>
</feature>
<dbReference type="KEGG" id="ssm:Spirs_4251"/>
<dbReference type="InterPro" id="IPR038731">
    <property type="entry name" value="RgtA/B/C-like"/>
</dbReference>
<accession>E1RA06</accession>
<evidence type="ECO:0000259" key="2">
    <source>
        <dbReference type="Pfam" id="PF13231"/>
    </source>
</evidence>
<name>E1RA06_SEDSS</name>
<dbReference type="Pfam" id="PF13231">
    <property type="entry name" value="PMT_2"/>
    <property type="match status" value="1"/>
</dbReference>
<keyword evidence="1" id="KW-1133">Transmembrane helix</keyword>
<gene>
    <name evidence="3" type="ordered locus">Spirs_4251</name>
</gene>
<feature type="transmembrane region" description="Helical" evidence="1">
    <location>
        <begin position="43"/>
        <end position="76"/>
    </location>
</feature>
<evidence type="ECO:0000313" key="4">
    <source>
        <dbReference type="Proteomes" id="UP000002318"/>
    </source>
</evidence>
<protein>
    <recommendedName>
        <fullName evidence="2">Glycosyltransferase RgtA/B/C/D-like domain-containing protein</fullName>
    </recommendedName>
</protein>
<feature type="transmembrane region" description="Helical" evidence="1">
    <location>
        <begin position="88"/>
        <end position="121"/>
    </location>
</feature>
<proteinExistence type="predicted"/>
<feature type="transmembrane region" description="Helical" evidence="1">
    <location>
        <begin position="133"/>
        <end position="154"/>
    </location>
</feature>
<reference evidence="3 4" key="1">
    <citation type="journal article" date="2010" name="Stand. Genomic Sci.">
        <title>Complete genome sequence of Spirochaeta smaragdinae type strain (SEBR 4228).</title>
        <authorList>
            <person name="Mavromatis K."/>
            <person name="Yasawong M."/>
            <person name="Chertkov O."/>
            <person name="Lapidus A."/>
            <person name="Lucas S."/>
            <person name="Nolan M."/>
            <person name="Del Rio T.G."/>
            <person name="Tice H."/>
            <person name="Cheng J.F."/>
            <person name="Pitluck S."/>
            <person name="Liolios K."/>
            <person name="Ivanova N."/>
            <person name="Tapia R."/>
            <person name="Han C."/>
            <person name="Bruce D."/>
            <person name="Goodwin L."/>
            <person name="Pati A."/>
            <person name="Chen A."/>
            <person name="Palaniappan K."/>
            <person name="Land M."/>
            <person name="Hauser L."/>
            <person name="Chang Y.J."/>
            <person name="Jeffries C.D."/>
            <person name="Detter J.C."/>
            <person name="Rohde M."/>
            <person name="Brambilla E."/>
            <person name="Spring S."/>
            <person name="Goker M."/>
            <person name="Sikorski J."/>
            <person name="Woyke T."/>
            <person name="Bristow J."/>
            <person name="Eisen J.A."/>
            <person name="Markowitz V."/>
            <person name="Hugenholtz P."/>
            <person name="Klenk H.P."/>
            <person name="Kyrpides N.C."/>
        </authorList>
    </citation>
    <scope>NUCLEOTIDE SEQUENCE [LARGE SCALE GENOMIC DNA]</scope>
    <source>
        <strain evidence="4">DSM 11293 / JCM 15392 / SEBR 4228</strain>
    </source>
</reference>
<feature type="transmembrane region" description="Helical" evidence="1">
    <location>
        <begin position="342"/>
        <end position="359"/>
    </location>
</feature>
<keyword evidence="4" id="KW-1185">Reference proteome</keyword>
<keyword evidence="1" id="KW-0812">Transmembrane</keyword>
<feature type="transmembrane region" description="Helical" evidence="1">
    <location>
        <begin position="6"/>
        <end position="31"/>
    </location>
</feature>
<keyword evidence="1" id="KW-0472">Membrane</keyword>
<feature type="transmembrane region" description="Helical" evidence="1">
    <location>
        <begin position="241"/>
        <end position="259"/>
    </location>
</feature>
<dbReference type="Proteomes" id="UP000002318">
    <property type="component" value="Chromosome"/>
</dbReference>
<organism evidence="3 4">
    <name type="scientific">Sediminispirochaeta smaragdinae (strain DSM 11293 / JCM 15392 / SEBR 4228)</name>
    <name type="common">Spirochaeta smaragdinae</name>
    <dbReference type="NCBI Taxonomy" id="573413"/>
    <lineage>
        <taxon>Bacteria</taxon>
        <taxon>Pseudomonadati</taxon>
        <taxon>Spirochaetota</taxon>
        <taxon>Spirochaetia</taxon>
        <taxon>Spirochaetales</taxon>
        <taxon>Spirochaetaceae</taxon>
        <taxon>Sediminispirochaeta</taxon>
    </lineage>
</organism>
<dbReference type="AlphaFoldDB" id="E1RA06"/>
<sequence>MANLSPVAYTIAFIVAILAGYVCIVIVSFSVNRDIASPEAIIIGIWVGGIFFFGGSCFFSVPDMLTMVTASILLYLLLRSSNTERNMSYLFLSGMIIGMATGIKIVNLAFVLALCIPPFFFRSKPLGRRLLQSLIMLLGLFVFFAAAVGTLALLERLPDFLSGLANWYGELGDKKAVFGWYMTRKRFIVDWGRSLYMGLAFCLGITGVGFLADRLPRRVFIPFFIFLLAALGLAMNEFHIIYADTLLGFALVLFCFTLIAETRHHPEYRRLLAVLGVFFLLVLSIWSTRDNKYALSGMMLFFPSMISIIENRAPMRFTSDTYAGDLSGHVTCILSEQWFKSVYGYVLIFFLVGHMMLFVKGGTICH</sequence>
<feature type="transmembrane region" description="Helical" evidence="1">
    <location>
        <begin position="271"/>
        <end position="287"/>
    </location>
</feature>
<feature type="transmembrane region" description="Helical" evidence="1">
    <location>
        <begin position="194"/>
        <end position="212"/>
    </location>
</feature>